<dbReference type="RefSeq" id="WP_379560141.1">
    <property type="nucleotide sequence ID" value="NZ_JBHUMX010000003.1"/>
</dbReference>
<keyword evidence="1" id="KW-0472">Membrane</keyword>
<feature type="transmembrane region" description="Helical" evidence="1">
    <location>
        <begin position="12"/>
        <end position="28"/>
    </location>
</feature>
<feature type="transmembrane region" description="Helical" evidence="1">
    <location>
        <begin position="84"/>
        <end position="105"/>
    </location>
</feature>
<comment type="caution">
    <text evidence="2">The sequence shown here is derived from an EMBL/GenBank/DDBJ whole genome shotgun (WGS) entry which is preliminary data.</text>
</comment>
<feature type="transmembrane region" description="Helical" evidence="1">
    <location>
        <begin position="34"/>
        <end position="54"/>
    </location>
</feature>
<protein>
    <submittedName>
        <fullName evidence="2">YndM family protein</fullName>
    </submittedName>
</protein>
<dbReference type="InterPro" id="IPR019649">
    <property type="entry name" value="DUF2512"/>
</dbReference>
<name>A0ABW5PVT1_9BACI</name>
<keyword evidence="1" id="KW-1133">Transmembrane helix</keyword>
<dbReference type="Proteomes" id="UP001597451">
    <property type="component" value="Unassembled WGS sequence"/>
</dbReference>
<keyword evidence="3" id="KW-1185">Reference proteome</keyword>
<sequence>MNHHIKSIAIKAVATLVLLYIVLGLVYEMPFGDILFITLTLGILSYLIGDLFILPRTNNTVATLSDFGLAFALIFMMSEGLEPGGGWLTPALISTFGIAACEAFFHKYMARQFKKDHTTSNATRRMNLGTEASEELTLEDNQDK</sequence>
<dbReference type="EMBL" id="JBHUMX010000003">
    <property type="protein sequence ID" value="MFD2627498.1"/>
    <property type="molecule type" value="Genomic_DNA"/>
</dbReference>
<keyword evidence="1" id="KW-0812">Transmembrane</keyword>
<evidence type="ECO:0000313" key="2">
    <source>
        <dbReference type="EMBL" id="MFD2627498.1"/>
    </source>
</evidence>
<evidence type="ECO:0000313" key="3">
    <source>
        <dbReference type="Proteomes" id="UP001597451"/>
    </source>
</evidence>
<reference evidence="3" key="1">
    <citation type="journal article" date="2019" name="Int. J. Syst. Evol. Microbiol.">
        <title>The Global Catalogue of Microorganisms (GCM) 10K type strain sequencing project: providing services to taxonomists for standard genome sequencing and annotation.</title>
        <authorList>
            <consortium name="The Broad Institute Genomics Platform"/>
            <consortium name="The Broad Institute Genome Sequencing Center for Infectious Disease"/>
            <person name="Wu L."/>
            <person name="Ma J."/>
        </authorList>
    </citation>
    <scope>NUCLEOTIDE SEQUENCE [LARGE SCALE GENOMIC DNA]</scope>
    <source>
        <strain evidence="3">TISTR 1858</strain>
    </source>
</reference>
<dbReference type="Pfam" id="PF10710">
    <property type="entry name" value="DUF2512"/>
    <property type="match status" value="1"/>
</dbReference>
<organism evidence="2 3">
    <name type="scientific">Oceanobacillus kapialis</name>
    <dbReference type="NCBI Taxonomy" id="481353"/>
    <lineage>
        <taxon>Bacteria</taxon>
        <taxon>Bacillati</taxon>
        <taxon>Bacillota</taxon>
        <taxon>Bacilli</taxon>
        <taxon>Bacillales</taxon>
        <taxon>Bacillaceae</taxon>
        <taxon>Oceanobacillus</taxon>
    </lineage>
</organism>
<proteinExistence type="predicted"/>
<gene>
    <name evidence="2" type="ORF">ACFSUN_01680</name>
</gene>
<evidence type="ECO:0000256" key="1">
    <source>
        <dbReference type="SAM" id="Phobius"/>
    </source>
</evidence>
<feature type="transmembrane region" description="Helical" evidence="1">
    <location>
        <begin position="61"/>
        <end position="78"/>
    </location>
</feature>
<accession>A0ABW5PVT1</accession>